<feature type="region of interest" description="Disordered" evidence="1">
    <location>
        <begin position="493"/>
        <end position="514"/>
    </location>
</feature>
<dbReference type="EMBL" id="JARXRM010000035">
    <property type="protein sequence ID" value="MDH5823748.1"/>
    <property type="molecule type" value="Genomic_DNA"/>
</dbReference>
<reference evidence="2 3" key="1">
    <citation type="submission" date="2023-04" db="EMBL/GenBank/DDBJ databases">
        <title>Luteimonas endophyticus RD2P54.</title>
        <authorList>
            <person name="Sun J.-Q."/>
        </authorList>
    </citation>
    <scope>NUCLEOTIDE SEQUENCE [LARGE SCALE GENOMIC DNA]</scope>
    <source>
        <strain evidence="2 3">RD2P54</strain>
    </source>
</reference>
<dbReference type="Gene3D" id="3.40.50.1820">
    <property type="entry name" value="alpha/beta hydrolase"/>
    <property type="match status" value="1"/>
</dbReference>
<gene>
    <name evidence="2" type="ORF">QFW77_12195</name>
</gene>
<dbReference type="InterPro" id="IPR029058">
    <property type="entry name" value="AB_hydrolase_fold"/>
</dbReference>
<dbReference type="Proteomes" id="UP001156940">
    <property type="component" value="Unassembled WGS sequence"/>
</dbReference>
<accession>A0ABT6JC41</accession>
<name>A0ABT6JC41_9GAMM</name>
<sequence length="554" mass="61184">MTEATRQVPTDLDDDGVPRARLVASPVDNKQRAEVTAPPPRVIPVFFLPGIMGSNLKAKAGHPLLAPGESVWRPPNGIIAGLREVRKWSKRGPADRQMVLGPDLAEVDDSGTYEARDSLHGTQVPKDCGWGEVHWDSYGKVLNHLHRMLKYIFARGGWGGKGEIKPAGFWPGIIEADRESWGAAGSPALTEEDLKQLANAQYPVYACGYNWLQSNEKSADIVEARIAKVIKEWNDKPEYRCDKAILVTHSMGGFVARAAAKKNPAQILFVFHSVQPAVGAPEAYRRMVCGAPGADPSDGWIKRKGDEAFATIIGQDTTQTTPVLACAPGPMELLPNHLYPGKWLYVGLSGAGGRTTPTLELPDGDIYDLYREARAWYRLVDPNFVDPAQMYADYKDGPMSKVRDAIKQAERFHKEVMGNYYHTPTYAQYGSDRGYPTVGAFGWVTDHPAGFALTEAQLRRPEAWVRQTTGEAELHLRLKHNHQSVVRDIRFRPTGPDAPGDGTVPYQSGRAPEGQPGVRGVFRTQGHDHQGSYEDTRVLQLMCYLIARTVKELA</sequence>
<evidence type="ECO:0000313" key="3">
    <source>
        <dbReference type="Proteomes" id="UP001156940"/>
    </source>
</evidence>
<dbReference type="SUPFAM" id="SSF53474">
    <property type="entry name" value="alpha/beta-Hydrolases"/>
    <property type="match status" value="1"/>
</dbReference>
<dbReference type="RefSeq" id="WP_280575002.1">
    <property type="nucleotide sequence ID" value="NZ_JARXRM010000035.1"/>
</dbReference>
<proteinExistence type="predicted"/>
<organism evidence="2 3">
    <name type="scientific">Luteimonas endophytica</name>
    <dbReference type="NCBI Taxonomy" id="3042023"/>
    <lineage>
        <taxon>Bacteria</taxon>
        <taxon>Pseudomonadati</taxon>
        <taxon>Pseudomonadota</taxon>
        <taxon>Gammaproteobacteria</taxon>
        <taxon>Lysobacterales</taxon>
        <taxon>Lysobacteraceae</taxon>
        <taxon>Luteimonas</taxon>
    </lineage>
</organism>
<evidence type="ECO:0000256" key="1">
    <source>
        <dbReference type="SAM" id="MobiDB-lite"/>
    </source>
</evidence>
<evidence type="ECO:0000313" key="2">
    <source>
        <dbReference type="EMBL" id="MDH5823748.1"/>
    </source>
</evidence>
<keyword evidence="3" id="KW-1185">Reference proteome</keyword>
<evidence type="ECO:0008006" key="4">
    <source>
        <dbReference type="Google" id="ProtNLM"/>
    </source>
</evidence>
<protein>
    <recommendedName>
        <fullName evidence="4">PGAP1-like protein</fullName>
    </recommendedName>
</protein>
<comment type="caution">
    <text evidence="2">The sequence shown here is derived from an EMBL/GenBank/DDBJ whole genome shotgun (WGS) entry which is preliminary data.</text>
</comment>